<evidence type="ECO:0000259" key="2">
    <source>
        <dbReference type="Pfam" id="PF00144"/>
    </source>
</evidence>
<dbReference type="RefSeq" id="WP_209794391.1">
    <property type="nucleotide sequence ID" value="NZ_JAGGKM010000006.1"/>
</dbReference>
<proteinExistence type="predicted"/>
<dbReference type="PANTHER" id="PTHR43283">
    <property type="entry name" value="BETA-LACTAMASE-RELATED"/>
    <property type="match status" value="1"/>
</dbReference>
<evidence type="ECO:0000313" key="3">
    <source>
        <dbReference type="EMBL" id="MBE4910558.1"/>
    </source>
</evidence>
<dbReference type="Pfam" id="PF00144">
    <property type="entry name" value="Beta-lactamase"/>
    <property type="match status" value="1"/>
</dbReference>
<name>A0ABR9QPY0_9BACI</name>
<evidence type="ECO:0000313" key="4">
    <source>
        <dbReference type="Proteomes" id="UP001516662"/>
    </source>
</evidence>
<accession>A0ABR9QPY0</accession>
<feature type="domain" description="Beta-lactamase-related" evidence="2">
    <location>
        <begin position="12"/>
        <end position="339"/>
    </location>
</feature>
<dbReference type="PANTHER" id="PTHR43283:SF11">
    <property type="entry name" value="BETA-LACTAMASE-RELATED DOMAIN-CONTAINING PROTEIN"/>
    <property type="match status" value="1"/>
</dbReference>
<dbReference type="SUPFAM" id="SSF56601">
    <property type="entry name" value="beta-lactamase/transpeptidase-like"/>
    <property type="match status" value="1"/>
</dbReference>
<sequence>MDEKVKVFIESQIHAGVFPGAVVYVKKDNTVLLHEAYGKALNTKDDKRDMNKDTLFDIASLTKVVITTIILKLISENKFSLHSTVAELLPAVTDESIGTISLQQLLTHSSGLLDWYPFYSSSEDFYNQLVKIVSTNEKTEGVRYSDLNYMLLAEIVKESTKRSLQEALNQYIRIPLNAKTMSYGPVVSNNVAATEFGNRIEQNMCKERNVSFSGWRDINLPICGQVNDGNAYYYFKGVSGHAGLFADAEDLSKIGEVYTNLGKLDGKEYISQSIVEQAIAKQIGTRGLGWELSDIYPTGCGHTGFTGTSLWIDPVRRLTVVVLTNRLHTDSPQNINAFRRKLHEMIDAAV</sequence>
<dbReference type="InterPro" id="IPR012338">
    <property type="entry name" value="Beta-lactam/transpept-like"/>
</dbReference>
<keyword evidence="4" id="KW-1185">Reference proteome</keyword>
<protein>
    <submittedName>
        <fullName evidence="3">Beta-lactamase family protein</fullName>
    </submittedName>
</protein>
<gene>
    <name evidence="3" type="ORF">IMZ08_21195</name>
</gene>
<dbReference type="Proteomes" id="UP001516662">
    <property type="component" value="Unassembled WGS sequence"/>
</dbReference>
<evidence type="ECO:0000256" key="1">
    <source>
        <dbReference type="ARBA" id="ARBA00022801"/>
    </source>
</evidence>
<organism evidence="3 4">
    <name type="scientific">Litchfieldia luteola</name>
    <dbReference type="NCBI Taxonomy" id="682179"/>
    <lineage>
        <taxon>Bacteria</taxon>
        <taxon>Bacillati</taxon>
        <taxon>Bacillota</taxon>
        <taxon>Bacilli</taxon>
        <taxon>Bacillales</taxon>
        <taxon>Bacillaceae</taxon>
        <taxon>Litchfieldia</taxon>
    </lineage>
</organism>
<comment type="caution">
    <text evidence="3">The sequence shown here is derived from an EMBL/GenBank/DDBJ whole genome shotgun (WGS) entry which is preliminary data.</text>
</comment>
<dbReference type="InterPro" id="IPR001466">
    <property type="entry name" value="Beta-lactam-related"/>
</dbReference>
<reference evidence="3 4" key="1">
    <citation type="submission" date="2020-10" db="EMBL/GenBank/DDBJ databases">
        <title>Bacillus sp. HD4P25, an endophyte from a halophyte.</title>
        <authorList>
            <person name="Sun J.-Q."/>
        </authorList>
    </citation>
    <scope>NUCLEOTIDE SEQUENCE [LARGE SCALE GENOMIC DNA]</scope>
    <source>
        <strain evidence="3 4">YIM 93174</strain>
    </source>
</reference>
<keyword evidence="1" id="KW-0378">Hydrolase</keyword>
<dbReference type="Gene3D" id="3.40.710.10">
    <property type="entry name" value="DD-peptidase/beta-lactamase superfamily"/>
    <property type="match status" value="1"/>
</dbReference>
<dbReference type="InterPro" id="IPR050789">
    <property type="entry name" value="Diverse_Enzym_Activities"/>
</dbReference>
<dbReference type="EMBL" id="JADCLJ010000025">
    <property type="protein sequence ID" value="MBE4910558.1"/>
    <property type="molecule type" value="Genomic_DNA"/>
</dbReference>